<evidence type="ECO:0000256" key="1">
    <source>
        <dbReference type="ARBA" id="ARBA00001526"/>
    </source>
</evidence>
<dbReference type="SUPFAM" id="SSF56601">
    <property type="entry name" value="beta-lactamase/transpeptidase-like"/>
    <property type="match status" value="1"/>
</dbReference>
<dbReference type="EMBL" id="MW183891">
    <property type="protein sequence ID" value="QWT89408.1"/>
    <property type="molecule type" value="Genomic_DNA"/>
</dbReference>
<dbReference type="EMBL" id="MW183893">
    <property type="protein sequence ID" value="QWT89410.1"/>
    <property type="molecule type" value="Genomic_DNA"/>
</dbReference>
<evidence type="ECO:0000313" key="20">
    <source>
        <dbReference type="EMBL" id="QWT89414.1"/>
    </source>
</evidence>
<dbReference type="EMBL" id="MW183894">
    <property type="protein sequence ID" value="QWT89411.1"/>
    <property type="molecule type" value="Genomic_DNA"/>
</dbReference>
<dbReference type="EMBL" id="MW183884">
    <property type="protein sequence ID" value="QWT89401.1"/>
    <property type="molecule type" value="Genomic_DNA"/>
</dbReference>
<dbReference type="NCBIfam" id="NF033103">
    <property type="entry name" value="bla_class_A"/>
    <property type="match status" value="1"/>
</dbReference>
<dbReference type="InterPro" id="IPR045155">
    <property type="entry name" value="Beta-lactam_cat"/>
</dbReference>
<evidence type="ECO:0000313" key="17">
    <source>
        <dbReference type="EMBL" id="QWT89411.1"/>
    </source>
</evidence>
<dbReference type="EMBL" id="MW183887">
    <property type="protein sequence ID" value="QWT89404.1"/>
    <property type="molecule type" value="Genomic_DNA"/>
</dbReference>
<name>A0A8F2FL11_ECOLX</name>
<feature type="domain" description="Beta-lactamase class A catalytic" evidence="7">
    <location>
        <begin position="36"/>
        <end position="249"/>
    </location>
</feature>
<comment type="similarity">
    <text evidence="2 6">Belongs to the class-A beta-lactamase family.</text>
</comment>
<dbReference type="EMBL" id="MW183895">
    <property type="protein sequence ID" value="QWT89412.1"/>
    <property type="molecule type" value="Genomic_DNA"/>
</dbReference>
<dbReference type="EMBL" id="MW183892">
    <property type="protein sequence ID" value="QWT89409.1"/>
    <property type="molecule type" value="Genomic_DNA"/>
</dbReference>
<dbReference type="InterPro" id="IPR000871">
    <property type="entry name" value="Beta-lactam_class-A"/>
</dbReference>
<keyword evidence="5 6" id="KW-0046">Antibiotic resistance</keyword>
<keyword evidence="4 6" id="KW-0378">Hydrolase</keyword>
<evidence type="ECO:0000256" key="4">
    <source>
        <dbReference type="ARBA" id="ARBA00022801"/>
    </source>
</evidence>
<dbReference type="InterPro" id="IPR023650">
    <property type="entry name" value="Beta-lactam_class-A_AS"/>
</dbReference>
<evidence type="ECO:0000313" key="16">
    <source>
        <dbReference type="EMBL" id="QWT89410.1"/>
    </source>
</evidence>
<dbReference type="PANTHER" id="PTHR35333">
    <property type="entry name" value="BETA-LACTAMASE"/>
    <property type="match status" value="1"/>
</dbReference>
<evidence type="ECO:0000256" key="3">
    <source>
        <dbReference type="ARBA" id="ARBA00012865"/>
    </source>
</evidence>
<sequence>FFAAFCLPVFAHPETLVKVKDAEDQLGARVGYIELDLNSGKILESFRPEERFPMMSTFKVLLCGAVLSRVDAGQEQLGRRIHYSQNDLVEYSPVTEKHLTDGMTVRELCSAAITMSDNTAANLLLTTIGGPKELTAFLHNMGDHVTRLDRWEPELNEAIPNDERDTTMPAAMATTLRKLLTGELLTLASRQQLIDWMEADKVAGPLLRSALPAGWFIADKSGAGERGSRGIIAALGPDGKPSRIVVIYTTGSQATMDERNRQIAEIGASLIKHW</sequence>
<evidence type="ECO:0000313" key="19">
    <source>
        <dbReference type="EMBL" id="QWT89413.1"/>
    </source>
</evidence>
<evidence type="ECO:0000313" key="18">
    <source>
        <dbReference type="EMBL" id="QWT89412.1"/>
    </source>
</evidence>
<evidence type="ECO:0000313" key="14">
    <source>
        <dbReference type="EMBL" id="QWT89408.1"/>
    </source>
</evidence>
<dbReference type="PRINTS" id="PR00118">
    <property type="entry name" value="BLACTAMASEA"/>
</dbReference>
<evidence type="ECO:0000313" key="12">
    <source>
        <dbReference type="EMBL" id="QWT89406.1"/>
    </source>
</evidence>
<dbReference type="InterPro" id="IPR012338">
    <property type="entry name" value="Beta-lactam/transpept-like"/>
</dbReference>
<dbReference type="PROSITE" id="PS00146">
    <property type="entry name" value="BETA_LACTAMASE_A"/>
    <property type="match status" value="1"/>
</dbReference>
<evidence type="ECO:0000256" key="5">
    <source>
        <dbReference type="ARBA" id="ARBA00023251"/>
    </source>
</evidence>
<protein>
    <recommendedName>
        <fullName evidence="3 6">Beta-lactamase</fullName>
        <ecNumber evidence="3 6">3.5.2.6</ecNumber>
    </recommendedName>
</protein>
<dbReference type="GO" id="GO:0030655">
    <property type="term" value="P:beta-lactam antibiotic catabolic process"/>
    <property type="evidence" value="ECO:0007669"/>
    <property type="project" value="InterPro"/>
</dbReference>
<evidence type="ECO:0000259" key="7">
    <source>
        <dbReference type="Pfam" id="PF13354"/>
    </source>
</evidence>
<proteinExistence type="inferred from homology"/>
<dbReference type="NCBIfam" id="NF000531">
    <property type="entry name" value="blaTEM"/>
    <property type="match status" value="1"/>
</dbReference>
<gene>
    <name evidence="9" type="primary">blaTEM</name>
</gene>
<evidence type="ECO:0000313" key="8">
    <source>
        <dbReference type="EMBL" id="QWT89401.1"/>
    </source>
</evidence>
<dbReference type="Gene3D" id="3.40.710.10">
    <property type="entry name" value="DD-peptidase/beta-lactamase superfamily"/>
    <property type="match status" value="1"/>
</dbReference>
<evidence type="ECO:0000313" key="9">
    <source>
        <dbReference type="EMBL" id="QWT89402.1"/>
    </source>
</evidence>
<evidence type="ECO:0000313" key="15">
    <source>
        <dbReference type="EMBL" id="QWT89409.1"/>
    </source>
</evidence>
<dbReference type="EC" id="3.5.2.6" evidence="3 6"/>
<dbReference type="EMBL" id="MW183896">
    <property type="protein sequence ID" value="QWT89413.1"/>
    <property type="molecule type" value="Genomic_DNA"/>
</dbReference>
<dbReference type="EMBL" id="MW183897">
    <property type="protein sequence ID" value="QWT89414.1"/>
    <property type="molecule type" value="Genomic_DNA"/>
</dbReference>
<dbReference type="EMBL" id="MW183890">
    <property type="protein sequence ID" value="QWT89407.1"/>
    <property type="molecule type" value="Genomic_DNA"/>
</dbReference>
<evidence type="ECO:0000256" key="6">
    <source>
        <dbReference type="RuleBase" id="RU361140"/>
    </source>
</evidence>
<reference evidence="9" key="1">
    <citation type="submission" date="2020-10" db="EMBL/GenBank/DDBJ databases">
        <title>Surveillance of MDR Escherichia coli strains producing TEM in Urine and Stool isolates from Delhi &amp; NCR.</title>
        <authorList>
            <person name="Datt T."/>
            <person name="Datt S."/>
            <person name="Singh N.P."/>
            <person name="Gandhoke I."/>
        </authorList>
    </citation>
    <scope>NUCLEOTIDE SEQUENCE</scope>
    <source>
        <strain evidence="17">S-11</strain>
        <strain evidence="11">S-5</strain>
        <strain evidence="13">S-7</strain>
        <strain evidence="14">S-8</strain>
        <strain evidence="8">U-1</strain>
        <strain evidence="16">U-10</strain>
        <strain evidence="18">U-12</strain>
        <strain evidence="19">U-13</strain>
        <strain evidence="20">U-14</strain>
        <strain evidence="9">U-2</strain>
        <strain evidence="10">U-4</strain>
        <strain evidence="12">U-6</strain>
        <strain evidence="15">U-9</strain>
    </source>
</reference>
<feature type="non-terminal residue" evidence="9">
    <location>
        <position position="1"/>
    </location>
</feature>
<dbReference type="GO" id="GO:0008800">
    <property type="term" value="F:beta-lactamase activity"/>
    <property type="evidence" value="ECO:0007669"/>
    <property type="project" value="UniProtKB-UniRule"/>
</dbReference>
<dbReference type="AlphaFoldDB" id="A0A8F2FL11"/>
<evidence type="ECO:0000313" key="10">
    <source>
        <dbReference type="EMBL" id="QWT89404.1"/>
    </source>
</evidence>
<dbReference type="EMBL" id="MW183889">
    <property type="protein sequence ID" value="QWT89406.1"/>
    <property type="molecule type" value="Genomic_DNA"/>
</dbReference>
<accession>A0A8F2FL11</accession>
<evidence type="ECO:0000313" key="13">
    <source>
        <dbReference type="EMBL" id="QWT89407.1"/>
    </source>
</evidence>
<dbReference type="Pfam" id="PF13354">
    <property type="entry name" value="Beta-lactamase2"/>
    <property type="match status" value="1"/>
</dbReference>
<dbReference type="EMBL" id="MW183885">
    <property type="protein sequence ID" value="QWT89402.1"/>
    <property type="molecule type" value="Genomic_DNA"/>
</dbReference>
<dbReference type="GO" id="GO:0046677">
    <property type="term" value="P:response to antibiotic"/>
    <property type="evidence" value="ECO:0007669"/>
    <property type="project" value="UniProtKB-UniRule"/>
</dbReference>
<dbReference type="PANTHER" id="PTHR35333:SF3">
    <property type="entry name" value="BETA-LACTAMASE-TYPE TRANSPEPTIDASE FOLD CONTAINING PROTEIN"/>
    <property type="match status" value="1"/>
</dbReference>
<organism evidence="9">
    <name type="scientific">Escherichia coli</name>
    <dbReference type="NCBI Taxonomy" id="562"/>
    <lineage>
        <taxon>Bacteria</taxon>
        <taxon>Pseudomonadati</taxon>
        <taxon>Pseudomonadota</taxon>
        <taxon>Gammaproteobacteria</taxon>
        <taxon>Enterobacterales</taxon>
        <taxon>Enterobacteriaceae</taxon>
        <taxon>Escherichia</taxon>
    </lineage>
</organism>
<evidence type="ECO:0000256" key="2">
    <source>
        <dbReference type="ARBA" id="ARBA00009009"/>
    </source>
</evidence>
<dbReference type="EMBL" id="MW183888">
    <property type="protein sequence ID" value="QWT89405.1"/>
    <property type="molecule type" value="Genomic_DNA"/>
</dbReference>
<comment type="catalytic activity">
    <reaction evidence="1 6">
        <text>a beta-lactam + H2O = a substituted beta-amino acid</text>
        <dbReference type="Rhea" id="RHEA:20401"/>
        <dbReference type="ChEBI" id="CHEBI:15377"/>
        <dbReference type="ChEBI" id="CHEBI:35627"/>
        <dbReference type="ChEBI" id="CHEBI:140347"/>
        <dbReference type="EC" id="3.5.2.6"/>
    </reaction>
</comment>
<evidence type="ECO:0000313" key="11">
    <source>
        <dbReference type="EMBL" id="QWT89405.1"/>
    </source>
</evidence>
<dbReference type="InterPro" id="IPR058200">
    <property type="entry name" value="TEM-12-like"/>
</dbReference>